<dbReference type="InterPro" id="IPR023408">
    <property type="entry name" value="MscS_beta-dom_sf"/>
</dbReference>
<feature type="domain" description="Mechanosensitive ion channel transmembrane helices 2/3" evidence="10">
    <location>
        <begin position="73"/>
        <end position="112"/>
    </location>
</feature>
<evidence type="ECO:0000313" key="12">
    <source>
        <dbReference type="Proteomes" id="UP000199064"/>
    </source>
</evidence>
<dbReference type="InterPro" id="IPR010920">
    <property type="entry name" value="LSM_dom_sf"/>
</dbReference>
<keyword evidence="7" id="KW-0813">Transport</keyword>
<dbReference type="InterPro" id="IPR011066">
    <property type="entry name" value="MscS_channel_C_sf"/>
</dbReference>
<keyword evidence="6 7" id="KW-0472">Membrane</keyword>
<comment type="subcellular location">
    <subcellularLocation>
        <location evidence="7">Cell inner membrane</location>
        <topology evidence="7">Multi-pass membrane protein</topology>
    </subcellularLocation>
    <subcellularLocation>
        <location evidence="1">Cell membrane</location>
        <topology evidence="1">Multi-pass membrane protein</topology>
    </subcellularLocation>
</comment>
<feature type="transmembrane region" description="Helical" evidence="7">
    <location>
        <begin position="59"/>
        <end position="77"/>
    </location>
</feature>
<dbReference type="Pfam" id="PF00924">
    <property type="entry name" value="MS_channel_2nd"/>
    <property type="match status" value="1"/>
</dbReference>
<evidence type="ECO:0000256" key="4">
    <source>
        <dbReference type="ARBA" id="ARBA00022692"/>
    </source>
</evidence>
<dbReference type="Gene3D" id="3.30.70.100">
    <property type="match status" value="1"/>
</dbReference>
<dbReference type="AlphaFoldDB" id="A0A1H4NFF9"/>
<keyword evidence="3" id="KW-1003">Cell membrane</keyword>
<dbReference type="InterPro" id="IPR011014">
    <property type="entry name" value="MscS_channel_TM-2"/>
</dbReference>
<dbReference type="Gene3D" id="1.10.287.1260">
    <property type="match status" value="1"/>
</dbReference>
<evidence type="ECO:0000256" key="2">
    <source>
        <dbReference type="ARBA" id="ARBA00008017"/>
    </source>
</evidence>
<evidence type="ECO:0000256" key="7">
    <source>
        <dbReference type="RuleBase" id="RU369025"/>
    </source>
</evidence>
<dbReference type="Proteomes" id="UP000199064">
    <property type="component" value="Unassembled WGS sequence"/>
</dbReference>
<dbReference type="SUPFAM" id="SSF82861">
    <property type="entry name" value="Mechanosensitive channel protein MscS (YggB), transmembrane region"/>
    <property type="match status" value="1"/>
</dbReference>
<keyword evidence="5 7" id="KW-1133">Transmembrane helix</keyword>
<evidence type="ECO:0000256" key="3">
    <source>
        <dbReference type="ARBA" id="ARBA00022475"/>
    </source>
</evidence>
<keyword evidence="12" id="KW-1185">Reference proteome</keyword>
<organism evidence="11 12">
    <name type="scientific">Nitratireductor aquibiodomus</name>
    <dbReference type="NCBI Taxonomy" id="204799"/>
    <lineage>
        <taxon>Bacteria</taxon>
        <taxon>Pseudomonadati</taxon>
        <taxon>Pseudomonadota</taxon>
        <taxon>Alphaproteobacteria</taxon>
        <taxon>Hyphomicrobiales</taxon>
        <taxon>Phyllobacteriaceae</taxon>
        <taxon>Nitratireductor</taxon>
    </lineage>
</organism>
<comment type="subunit">
    <text evidence="7">Homoheptamer.</text>
</comment>
<evidence type="ECO:0000313" key="11">
    <source>
        <dbReference type="EMBL" id="SEB93931.1"/>
    </source>
</evidence>
<keyword evidence="7" id="KW-0406">Ion transport</keyword>
<dbReference type="EMBL" id="FNSL01000001">
    <property type="protein sequence ID" value="SEB93931.1"/>
    <property type="molecule type" value="Genomic_DNA"/>
</dbReference>
<feature type="transmembrane region" description="Helical" evidence="7">
    <location>
        <begin position="89"/>
        <end position="111"/>
    </location>
</feature>
<dbReference type="InterPro" id="IPR006685">
    <property type="entry name" value="MscS_channel_2nd"/>
</dbReference>
<dbReference type="SUPFAM" id="SSF50182">
    <property type="entry name" value="Sm-like ribonucleoproteins"/>
    <property type="match status" value="1"/>
</dbReference>
<comment type="function">
    <text evidence="7">Mechanosensitive channel that participates in the regulation of osmotic pressure changes within the cell, opening in response to stretch forces in the membrane lipid bilayer, without the need for other proteins. Contributes to normal resistance to hypoosmotic shock. Forms an ion channel of 1.0 nanosiemens conductance with a slight preference for anions.</text>
</comment>
<dbReference type="RefSeq" id="WP_090329778.1">
    <property type="nucleotide sequence ID" value="NZ_FNSL01000001.1"/>
</dbReference>
<proteinExistence type="inferred from homology"/>
<dbReference type="GO" id="GO:0008381">
    <property type="term" value="F:mechanosensitive monoatomic ion channel activity"/>
    <property type="evidence" value="ECO:0007669"/>
    <property type="project" value="InterPro"/>
</dbReference>
<feature type="domain" description="Mechanosensitive ion channel MscS C-terminal" evidence="9">
    <location>
        <begin position="187"/>
        <end position="267"/>
    </location>
</feature>
<evidence type="ECO:0000259" key="10">
    <source>
        <dbReference type="Pfam" id="PF21088"/>
    </source>
</evidence>
<reference evidence="12" key="1">
    <citation type="submission" date="2016-10" db="EMBL/GenBank/DDBJ databases">
        <authorList>
            <person name="Varghese N."/>
            <person name="Submissions S."/>
        </authorList>
    </citation>
    <scope>NUCLEOTIDE SEQUENCE [LARGE SCALE GENOMIC DNA]</scope>
    <source>
        <strain evidence="12">ES.061</strain>
    </source>
</reference>
<gene>
    <name evidence="11" type="ORF">SAMN05216452_3755</name>
</gene>
<accession>A0A1H4NFF9</accession>
<evidence type="ECO:0000256" key="5">
    <source>
        <dbReference type="ARBA" id="ARBA00022989"/>
    </source>
</evidence>
<sequence>MEKQAGRLIQTANTALGYVTEFALNYGLTFLGAVALLVIGIIVAKMLERWVRNTLSQVFSFDATLTSFLSVLARYTVLALSSVAALTQLGVPTASIIAALGAIGLAVGLALQGTLQNIAAGVMLLILRPFEVDEHVLANGISGTVSTLGLFATELKTDDGLIVFAPNSTLWNAAITNHSRNKARRVELEIDVGNDLSPEQVQKGLLRILAAEKSILKKPQAETLFSAIDGGAPHLTLRFWARSEGWQKSRSALTEAINKGFGKKGVSVSVPD</sequence>
<dbReference type="InterPro" id="IPR049278">
    <property type="entry name" value="MS_channel_C"/>
</dbReference>
<keyword evidence="4 7" id="KW-0812">Transmembrane</keyword>
<evidence type="ECO:0000256" key="1">
    <source>
        <dbReference type="ARBA" id="ARBA00004651"/>
    </source>
</evidence>
<dbReference type="Pfam" id="PF21082">
    <property type="entry name" value="MS_channel_3rd"/>
    <property type="match status" value="1"/>
</dbReference>
<evidence type="ECO:0000259" key="8">
    <source>
        <dbReference type="Pfam" id="PF00924"/>
    </source>
</evidence>
<dbReference type="SUPFAM" id="SSF82689">
    <property type="entry name" value="Mechanosensitive channel protein MscS (YggB), C-terminal domain"/>
    <property type="match status" value="1"/>
</dbReference>
<comment type="caution">
    <text evidence="7">Lacks conserved residue(s) required for the propagation of feature annotation.</text>
</comment>
<name>A0A1H4NFF9_9HYPH</name>
<feature type="transmembrane region" description="Helical" evidence="7">
    <location>
        <begin position="26"/>
        <end position="47"/>
    </location>
</feature>
<feature type="domain" description="Mechanosensitive ion channel MscS" evidence="8">
    <location>
        <begin position="114"/>
        <end position="180"/>
    </location>
</feature>
<dbReference type="InterPro" id="IPR008910">
    <property type="entry name" value="MSC_TM_helix"/>
</dbReference>
<dbReference type="GO" id="GO:0005886">
    <property type="term" value="C:plasma membrane"/>
    <property type="evidence" value="ECO:0007669"/>
    <property type="project" value="UniProtKB-SubCell"/>
</dbReference>
<dbReference type="Gene3D" id="2.30.30.60">
    <property type="match status" value="1"/>
</dbReference>
<dbReference type="Pfam" id="PF21088">
    <property type="entry name" value="MS_channel_1st"/>
    <property type="match status" value="1"/>
</dbReference>
<evidence type="ECO:0000256" key="6">
    <source>
        <dbReference type="ARBA" id="ARBA00023136"/>
    </source>
</evidence>
<dbReference type="InterPro" id="IPR045275">
    <property type="entry name" value="MscS_archaea/bacteria_type"/>
</dbReference>
<comment type="similarity">
    <text evidence="2 7">Belongs to the MscS (TC 1.A.23) family.</text>
</comment>
<dbReference type="PANTHER" id="PTHR30221">
    <property type="entry name" value="SMALL-CONDUCTANCE MECHANOSENSITIVE CHANNEL"/>
    <property type="match status" value="1"/>
</dbReference>
<dbReference type="Pfam" id="PF05552">
    <property type="entry name" value="MS_channel_1st_1"/>
    <property type="match status" value="1"/>
</dbReference>
<evidence type="ECO:0000259" key="9">
    <source>
        <dbReference type="Pfam" id="PF21082"/>
    </source>
</evidence>
<dbReference type="InterPro" id="IPR049142">
    <property type="entry name" value="MS_channel_1st"/>
</dbReference>
<keyword evidence="7" id="KW-0997">Cell inner membrane</keyword>
<protein>
    <recommendedName>
        <fullName evidence="7">Small-conductance mechanosensitive channel</fullName>
    </recommendedName>
</protein>
<dbReference type="PANTHER" id="PTHR30221:SF8">
    <property type="entry name" value="SMALL-CONDUCTANCE MECHANOSENSITIVE CHANNEL"/>
    <property type="match status" value="1"/>
</dbReference>
<keyword evidence="7" id="KW-0407">Ion channel</keyword>